<dbReference type="Gene3D" id="1.10.150.280">
    <property type="entry name" value="AF1531-like domain"/>
    <property type="match status" value="1"/>
</dbReference>
<proteinExistence type="predicted"/>
<keyword evidence="2" id="KW-0472">Membrane</keyword>
<feature type="region of interest" description="Disordered" evidence="1">
    <location>
        <begin position="37"/>
        <end position="59"/>
    </location>
</feature>
<feature type="domain" description="Helix-hairpin-helix DNA-binding motif class 1" evidence="3">
    <location>
        <begin position="160"/>
        <end position="179"/>
    </location>
</feature>
<dbReference type="AlphaFoldDB" id="I8UEA6"/>
<dbReference type="eggNOG" id="COG1555">
    <property type="taxonomic scope" value="Bacteria"/>
</dbReference>
<dbReference type="PATRIC" id="fig|1196324.3.peg.2222"/>
<name>I8UEA6_9BACL</name>
<dbReference type="InterPro" id="IPR010994">
    <property type="entry name" value="RuvA_2-like"/>
</dbReference>
<accession>I8UEA6</accession>
<dbReference type="GO" id="GO:0015628">
    <property type="term" value="P:protein secretion by the type II secretion system"/>
    <property type="evidence" value="ECO:0007669"/>
    <property type="project" value="TreeGrafter"/>
</dbReference>
<dbReference type="EMBL" id="AKKV01000026">
    <property type="protein sequence ID" value="EIT85240.1"/>
    <property type="molecule type" value="Genomic_DNA"/>
</dbReference>
<reference evidence="4 5" key="1">
    <citation type="journal article" date="2012" name="J. Bacteriol.">
        <title>Genome of Bacillus macauensis ZFHKF-1, a Long-Chain-Forming Bacterium.</title>
        <authorList>
            <person name="Cai L."/>
            <person name="Zhang T."/>
        </authorList>
    </citation>
    <scope>NUCLEOTIDE SEQUENCE [LARGE SCALE GENOMIC DNA]</scope>
    <source>
        <strain evidence="4 5">ZFHKF-1</strain>
    </source>
</reference>
<dbReference type="GO" id="GO:0006281">
    <property type="term" value="P:DNA repair"/>
    <property type="evidence" value="ECO:0007669"/>
    <property type="project" value="InterPro"/>
</dbReference>
<dbReference type="Proteomes" id="UP000004080">
    <property type="component" value="Unassembled WGS sequence"/>
</dbReference>
<dbReference type="PANTHER" id="PTHR21180">
    <property type="entry name" value="ENDONUCLEASE/EXONUCLEASE/PHOSPHATASE FAMILY DOMAIN-CONTAINING PROTEIN 1"/>
    <property type="match status" value="1"/>
</dbReference>
<dbReference type="InterPro" id="IPR051675">
    <property type="entry name" value="Endo/Exo/Phosphatase_dom_1"/>
</dbReference>
<dbReference type="STRING" id="1196324.A374_10870"/>
<sequence>MNKEEWIRKGKIFGPILLVVGCIALFFWRQENHEETQQKLPPTLQAGKAETRTKPPEVGTEKSFVKVDVKGAVRHPGVYELKNGQRVFDAIRMAGGFTKQAQQRNVNLSMLLRDELLLYIPAKGEKDVPGVASAGSPSTTSASDGGGAGVMVHINSANEEELQKLNGVGPARAKAILAYRQEKGRFQKIEERMDVSGIGEKSLAKMKEQISLD</sequence>
<feature type="domain" description="Helix-hairpin-helix DNA-binding motif class 1" evidence="3">
    <location>
        <begin position="190"/>
        <end position="209"/>
    </location>
</feature>
<dbReference type="GO" id="GO:0003677">
    <property type="term" value="F:DNA binding"/>
    <property type="evidence" value="ECO:0007669"/>
    <property type="project" value="InterPro"/>
</dbReference>
<dbReference type="Pfam" id="PF10531">
    <property type="entry name" value="SLBB"/>
    <property type="match status" value="1"/>
</dbReference>
<keyword evidence="2" id="KW-0812">Transmembrane</keyword>
<feature type="transmembrane region" description="Helical" evidence="2">
    <location>
        <begin position="12"/>
        <end position="28"/>
    </location>
</feature>
<dbReference type="NCBIfam" id="TIGR00426">
    <property type="entry name" value="competence protein ComEA helix-hairpin-helix repeat region"/>
    <property type="match status" value="1"/>
</dbReference>
<dbReference type="Gene3D" id="3.10.560.10">
    <property type="entry name" value="Outer membrane lipoprotein wza domain like"/>
    <property type="match status" value="1"/>
</dbReference>
<evidence type="ECO:0000256" key="2">
    <source>
        <dbReference type="SAM" id="Phobius"/>
    </source>
</evidence>
<organism evidence="4 5">
    <name type="scientific">Fictibacillus macauensis ZFHKF-1</name>
    <dbReference type="NCBI Taxonomy" id="1196324"/>
    <lineage>
        <taxon>Bacteria</taxon>
        <taxon>Bacillati</taxon>
        <taxon>Bacillota</taxon>
        <taxon>Bacilli</taxon>
        <taxon>Bacillales</taxon>
        <taxon>Fictibacillaceae</taxon>
        <taxon>Fictibacillus</taxon>
    </lineage>
</organism>
<feature type="compositionally biased region" description="Basic and acidic residues" evidence="1">
    <location>
        <begin position="49"/>
        <end position="59"/>
    </location>
</feature>
<keyword evidence="2" id="KW-1133">Transmembrane helix</keyword>
<evidence type="ECO:0000313" key="5">
    <source>
        <dbReference type="Proteomes" id="UP000004080"/>
    </source>
</evidence>
<dbReference type="GO" id="GO:0015627">
    <property type="term" value="C:type II protein secretion system complex"/>
    <property type="evidence" value="ECO:0007669"/>
    <property type="project" value="TreeGrafter"/>
</dbReference>
<dbReference type="SMART" id="SM00278">
    <property type="entry name" value="HhH1"/>
    <property type="match status" value="2"/>
</dbReference>
<gene>
    <name evidence="4" type="ORF">A374_10870</name>
</gene>
<comment type="caution">
    <text evidence="4">The sequence shown here is derived from an EMBL/GenBank/DDBJ whole genome shotgun (WGS) entry which is preliminary data.</text>
</comment>
<dbReference type="RefSeq" id="WP_007202258.1">
    <property type="nucleotide sequence ID" value="NZ_AKKV01000026.1"/>
</dbReference>
<dbReference type="PANTHER" id="PTHR21180:SF32">
    <property type="entry name" value="ENDONUCLEASE_EXONUCLEASE_PHOSPHATASE FAMILY DOMAIN-CONTAINING PROTEIN 1"/>
    <property type="match status" value="1"/>
</dbReference>
<evidence type="ECO:0000259" key="3">
    <source>
        <dbReference type="SMART" id="SM00278"/>
    </source>
</evidence>
<protein>
    <submittedName>
        <fullName evidence="4">Competence protein ComEA helix-hairpin-helix repeat protein</fullName>
    </submittedName>
</protein>
<evidence type="ECO:0000256" key="1">
    <source>
        <dbReference type="SAM" id="MobiDB-lite"/>
    </source>
</evidence>
<dbReference type="InterPro" id="IPR003583">
    <property type="entry name" value="Hlx-hairpin-Hlx_DNA-bd_motif"/>
</dbReference>
<keyword evidence="5" id="KW-1185">Reference proteome</keyword>
<dbReference type="InterPro" id="IPR019554">
    <property type="entry name" value="Soluble_ligand-bd"/>
</dbReference>
<dbReference type="Pfam" id="PF12836">
    <property type="entry name" value="HHH_3"/>
    <property type="match status" value="1"/>
</dbReference>
<evidence type="ECO:0000313" key="4">
    <source>
        <dbReference type="EMBL" id="EIT85240.1"/>
    </source>
</evidence>
<dbReference type="SUPFAM" id="SSF47781">
    <property type="entry name" value="RuvA domain 2-like"/>
    <property type="match status" value="1"/>
</dbReference>
<dbReference type="PROSITE" id="PS51257">
    <property type="entry name" value="PROKAR_LIPOPROTEIN"/>
    <property type="match status" value="1"/>
</dbReference>
<dbReference type="InterPro" id="IPR004509">
    <property type="entry name" value="Competence_ComEA_HhH"/>
</dbReference>